<name>A0A418NMM7_9SPHN</name>
<evidence type="ECO:0000313" key="4">
    <source>
        <dbReference type="Proteomes" id="UP000286576"/>
    </source>
</evidence>
<dbReference type="CDD" id="cd04182">
    <property type="entry name" value="GT_2_like_f"/>
    <property type="match status" value="1"/>
</dbReference>
<dbReference type="EMBL" id="QXFL01000018">
    <property type="protein sequence ID" value="RIV82465.1"/>
    <property type="molecule type" value="Genomic_DNA"/>
</dbReference>
<dbReference type="SUPFAM" id="SSF53448">
    <property type="entry name" value="Nucleotide-diphospho-sugar transferases"/>
    <property type="match status" value="1"/>
</dbReference>
<dbReference type="InterPro" id="IPR025877">
    <property type="entry name" value="MobA-like_NTP_Trfase"/>
</dbReference>
<comment type="caution">
    <text evidence="3">The sequence shown here is derived from an EMBL/GenBank/DDBJ whole genome shotgun (WGS) entry which is preliminary data.</text>
</comment>
<organism evidence="3 4">
    <name type="scientific">Aurantiacibacter zhengii</name>
    <dbReference type="NCBI Taxonomy" id="2307003"/>
    <lineage>
        <taxon>Bacteria</taxon>
        <taxon>Pseudomonadati</taxon>
        <taxon>Pseudomonadota</taxon>
        <taxon>Alphaproteobacteria</taxon>
        <taxon>Sphingomonadales</taxon>
        <taxon>Erythrobacteraceae</taxon>
        <taxon>Aurantiacibacter</taxon>
    </lineage>
</organism>
<evidence type="ECO:0000256" key="1">
    <source>
        <dbReference type="ARBA" id="ARBA00022842"/>
    </source>
</evidence>
<evidence type="ECO:0000259" key="2">
    <source>
        <dbReference type="Pfam" id="PF12804"/>
    </source>
</evidence>
<gene>
    <name evidence="3" type="ORF">D2V07_17945</name>
</gene>
<keyword evidence="1" id="KW-0460">Magnesium</keyword>
<dbReference type="Pfam" id="PF12804">
    <property type="entry name" value="NTP_transf_3"/>
    <property type="match status" value="1"/>
</dbReference>
<protein>
    <submittedName>
        <fullName evidence="3">Nucleotidyltransferase family protein</fullName>
    </submittedName>
</protein>
<dbReference type="AlphaFoldDB" id="A0A418NMM7"/>
<dbReference type="PANTHER" id="PTHR43777">
    <property type="entry name" value="MOLYBDENUM COFACTOR CYTIDYLYLTRANSFERASE"/>
    <property type="match status" value="1"/>
</dbReference>
<dbReference type="Proteomes" id="UP000286576">
    <property type="component" value="Unassembled WGS sequence"/>
</dbReference>
<accession>A0A418NMM7</accession>
<feature type="domain" description="MobA-like NTP transferase" evidence="2">
    <location>
        <begin position="9"/>
        <end position="160"/>
    </location>
</feature>
<dbReference type="OrthoDB" id="9779263at2"/>
<dbReference type="RefSeq" id="WP_119588274.1">
    <property type="nucleotide sequence ID" value="NZ_CAWODQ010000010.1"/>
</dbReference>
<dbReference type="Gene3D" id="3.90.550.10">
    <property type="entry name" value="Spore Coat Polysaccharide Biosynthesis Protein SpsA, Chain A"/>
    <property type="match status" value="1"/>
</dbReference>
<dbReference type="InterPro" id="IPR029044">
    <property type="entry name" value="Nucleotide-diphossugar_trans"/>
</dbReference>
<evidence type="ECO:0000313" key="3">
    <source>
        <dbReference type="EMBL" id="RIV82465.1"/>
    </source>
</evidence>
<dbReference type="PANTHER" id="PTHR43777:SF1">
    <property type="entry name" value="MOLYBDENUM COFACTOR CYTIDYLYLTRANSFERASE"/>
    <property type="match status" value="1"/>
</dbReference>
<keyword evidence="4" id="KW-1185">Reference proteome</keyword>
<proteinExistence type="predicted"/>
<sequence length="191" mass="20405">MADEQPLVAVLAAGKASRFGGGKLDANLKGRPVGRWVLDTVESAGLMRRFIVTGPESPQFARDATGWQVIVNRHPERGLSGSVEAARRQAVAQQADLLLVLADMPLIEPGHLQELVATPGSTATRYPDGRLGVPALVRASDQDWLANLTGDRGAGRVLAEIPRLTRVDAAPHSLLDIDDAAGLEELRRRLG</sequence>
<dbReference type="GO" id="GO:0016779">
    <property type="term" value="F:nucleotidyltransferase activity"/>
    <property type="evidence" value="ECO:0007669"/>
    <property type="project" value="UniProtKB-ARBA"/>
</dbReference>
<keyword evidence="3" id="KW-0808">Transferase</keyword>
<reference evidence="3 4" key="1">
    <citation type="submission" date="2018-08" db="EMBL/GenBank/DDBJ databases">
        <title>Erythrobacter zhengii sp.nov., a bacterium isolated from deep-sea sediment.</title>
        <authorList>
            <person name="Fang C."/>
            <person name="Wu Y.-H."/>
            <person name="Sun C."/>
            <person name="Wang H."/>
            <person name="Cheng H."/>
            <person name="Meng F.-X."/>
            <person name="Wang C.-S."/>
            <person name="Xu X.-W."/>
        </authorList>
    </citation>
    <scope>NUCLEOTIDE SEQUENCE [LARGE SCALE GENOMIC DNA]</scope>
    <source>
        <strain evidence="3 4">V18</strain>
    </source>
</reference>